<dbReference type="AlphaFoldDB" id="A0A382P1R9"/>
<organism evidence="3">
    <name type="scientific">marine metagenome</name>
    <dbReference type="NCBI Taxonomy" id="408172"/>
    <lineage>
        <taxon>unclassified sequences</taxon>
        <taxon>metagenomes</taxon>
        <taxon>ecological metagenomes</taxon>
    </lineage>
</organism>
<evidence type="ECO:0000313" key="3">
    <source>
        <dbReference type="EMBL" id="SVC66830.1"/>
    </source>
</evidence>
<keyword evidence="2" id="KW-0472">Membrane</keyword>
<gene>
    <name evidence="3" type="ORF">METZ01_LOCUS319684</name>
</gene>
<reference evidence="3" key="1">
    <citation type="submission" date="2018-05" db="EMBL/GenBank/DDBJ databases">
        <authorList>
            <person name="Lanie J.A."/>
            <person name="Ng W.-L."/>
            <person name="Kazmierczak K.M."/>
            <person name="Andrzejewski T.M."/>
            <person name="Davidsen T.M."/>
            <person name="Wayne K.J."/>
            <person name="Tettelin H."/>
            <person name="Glass J.I."/>
            <person name="Rusch D."/>
            <person name="Podicherti R."/>
            <person name="Tsui H.-C.T."/>
            <person name="Winkler M.E."/>
        </authorList>
    </citation>
    <scope>NUCLEOTIDE SEQUENCE</scope>
</reference>
<proteinExistence type="predicted"/>
<evidence type="ECO:0000256" key="1">
    <source>
        <dbReference type="SAM" id="MobiDB-lite"/>
    </source>
</evidence>
<feature type="compositionally biased region" description="Basic and acidic residues" evidence="1">
    <location>
        <begin position="214"/>
        <end position="230"/>
    </location>
</feature>
<evidence type="ECO:0000256" key="2">
    <source>
        <dbReference type="SAM" id="Phobius"/>
    </source>
</evidence>
<feature type="compositionally biased region" description="Basic and acidic residues" evidence="1">
    <location>
        <begin position="71"/>
        <end position="84"/>
    </location>
</feature>
<feature type="transmembrane region" description="Helical" evidence="2">
    <location>
        <begin position="6"/>
        <end position="34"/>
    </location>
</feature>
<feature type="compositionally biased region" description="Basic and acidic residues" evidence="1">
    <location>
        <begin position="132"/>
        <end position="154"/>
    </location>
</feature>
<keyword evidence="2" id="KW-1133">Transmembrane helix</keyword>
<sequence length="230" mass="24995">MSVFLVHILALAGIEILIGLTVIGTLLATIVFFIGDLREKKATEVQPEKSSDEEKDVKVLQPKIMPTAKKSGAEAKGAPEKIENEAGEPVMAILQKPDSRDKPALSKMSKVGGASDLPPLPGGSKPVDGEELERQIVEKQLQRIADKRAEHKQDEPDELPAFPTPPKVDDEKSVVPPIPKPFLHELPQPGGEKPALKPLPKQGGDLPPMPDSAKVQEEVDLQTRDEERDD</sequence>
<accession>A0A382P1R9</accession>
<protein>
    <submittedName>
        <fullName evidence="3">Uncharacterized protein</fullName>
    </submittedName>
</protein>
<dbReference type="EMBL" id="UINC01103998">
    <property type="protein sequence ID" value="SVC66830.1"/>
    <property type="molecule type" value="Genomic_DNA"/>
</dbReference>
<feature type="region of interest" description="Disordered" evidence="1">
    <location>
        <begin position="63"/>
        <end position="230"/>
    </location>
</feature>
<keyword evidence="2" id="KW-0812">Transmembrane</keyword>
<name>A0A382P1R9_9ZZZZ</name>